<evidence type="ECO:0000256" key="2">
    <source>
        <dbReference type="ARBA" id="ARBA00022741"/>
    </source>
</evidence>
<dbReference type="SMART" id="SM00086">
    <property type="entry name" value="PAC"/>
    <property type="match status" value="3"/>
</dbReference>
<proteinExistence type="predicted"/>
<dbReference type="PROSITE" id="PS50112">
    <property type="entry name" value="PAS"/>
    <property type="match status" value="3"/>
</dbReference>
<dbReference type="GO" id="GO:0009882">
    <property type="term" value="F:blue light photoreceptor activity"/>
    <property type="evidence" value="ECO:0007669"/>
    <property type="project" value="UniProtKB-ARBA"/>
</dbReference>
<dbReference type="InterPro" id="IPR008271">
    <property type="entry name" value="Ser/Thr_kinase_AS"/>
</dbReference>
<feature type="domain" description="Protein kinase" evidence="6">
    <location>
        <begin position="180"/>
        <end position="478"/>
    </location>
</feature>
<dbReference type="EC" id="2.7.11.1" evidence="9"/>
<evidence type="ECO:0000256" key="5">
    <source>
        <dbReference type="SAM" id="MobiDB-lite"/>
    </source>
</evidence>
<dbReference type="SMART" id="SM00091">
    <property type="entry name" value="PAS"/>
    <property type="match status" value="3"/>
</dbReference>
<dbReference type="InterPro" id="IPR000719">
    <property type="entry name" value="Prot_kinase_dom"/>
</dbReference>
<keyword evidence="4" id="KW-0067">ATP-binding</keyword>
<evidence type="ECO:0000259" key="8">
    <source>
        <dbReference type="PROSITE" id="PS50113"/>
    </source>
</evidence>
<dbReference type="NCBIfam" id="TIGR00229">
    <property type="entry name" value="sensory_box"/>
    <property type="match status" value="3"/>
</dbReference>
<dbReference type="SUPFAM" id="SSF56112">
    <property type="entry name" value="Protein kinase-like (PK-like)"/>
    <property type="match status" value="1"/>
</dbReference>
<evidence type="ECO:0000259" key="7">
    <source>
        <dbReference type="PROSITE" id="PS50112"/>
    </source>
</evidence>
<dbReference type="PROSITE" id="PS50011">
    <property type="entry name" value="PROTEIN_KINASE_DOM"/>
    <property type="match status" value="1"/>
</dbReference>
<evidence type="ECO:0000259" key="6">
    <source>
        <dbReference type="PROSITE" id="PS50011"/>
    </source>
</evidence>
<feature type="domain" description="PAC" evidence="8">
    <location>
        <begin position="560"/>
        <end position="608"/>
    </location>
</feature>
<dbReference type="GO" id="GO:0004674">
    <property type="term" value="F:protein serine/threonine kinase activity"/>
    <property type="evidence" value="ECO:0007669"/>
    <property type="project" value="UniProtKB-EC"/>
</dbReference>
<keyword evidence="1 9" id="KW-0808">Transferase</keyword>
<organism evidence="9 10">
    <name type="scientific">Symmachiella dynata</name>
    <dbReference type="NCBI Taxonomy" id="2527995"/>
    <lineage>
        <taxon>Bacteria</taxon>
        <taxon>Pseudomonadati</taxon>
        <taxon>Planctomycetota</taxon>
        <taxon>Planctomycetia</taxon>
        <taxon>Planctomycetales</taxon>
        <taxon>Planctomycetaceae</taxon>
        <taxon>Symmachiella</taxon>
    </lineage>
</organism>
<dbReference type="InterPro" id="IPR001610">
    <property type="entry name" value="PAC"/>
</dbReference>
<dbReference type="Pfam" id="PF08447">
    <property type="entry name" value="PAS_3"/>
    <property type="match status" value="1"/>
</dbReference>
<reference evidence="9 10" key="1">
    <citation type="submission" date="2019-02" db="EMBL/GenBank/DDBJ databases">
        <title>Deep-cultivation of Planctomycetes and their phenomic and genomic characterization uncovers novel biology.</title>
        <authorList>
            <person name="Wiegand S."/>
            <person name="Jogler M."/>
            <person name="Boedeker C."/>
            <person name="Pinto D."/>
            <person name="Vollmers J."/>
            <person name="Rivas-Marin E."/>
            <person name="Kohn T."/>
            <person name="Peeters S.H."/>
            <person name="Heuer A."/>
            <person name="Rast P."/>
            <person name="Oberbeckmann S."/>
            <person name="Bunk B."/>
            <person name="Jeske O."/>
            <person name="Meyerdierks A."/>
            <person name="Storesund J.E."/>
            <person name="Kallscheuer N."/>
            <person name="Luecker S."/>
            <person name="Lage O.M."/>
            <person name="Pohl T."/>
            <person name="Merkel B.J."/>
            <person name="Hornburger P."/>
            <person name="Mueller R.-W."/>
            <person name="Bruemmer F."/>
            <person name="Labrenz M."/>
            <person name="Spormann A.M."/>
            <person name="Op den Camp H."/>
            <person name="Overmann J."/>
            <person name="Amann R."/>
            <person name="Jetten M.S.M."/>
            <person name="Mascher T."/>
            <person name="Medema M.H."/>
            <person name="Devos D.P."/>
            <person name="Kaster A.-K."/>
            <person name="Ovreas L."/>
            <person name="Rohde M."/>
            <person name="Galperin M.Y."/>
            <person name="Jogler C."/>
        </authorList>
    </citation>
    <scope>NUCLEOTIDE SEQUENCE [LARGE SCALE GENOMIC DNA]</scope>
    <source>
        <strain evidence="9 10">Mal52</strain>
    </source>
</reference>
<evidence type="ECO:0000256" key="4">
    <source>
        <dbReference type="ARBA" id="ARBA00022840"/>
    </source>
</evidence>
<dbReference type="Gene3D" id="1.10.510.10">
    <property type="entry name" value="Transferase(Phosphotransferase) domain 1"/>
    <property type="match status" value="1"/>
</dbReference>
<dbReference type="Pfam" id="PF00069">
    <property type="entry name" value="Pkinase"/>
    <property type="match status" value="1"/>
</dbReference>
<dbReference type="InterPro" id="IPR000014">
    <property type="entry name" value="PAS"/>
</dbReference>
<dbReference type="InterPro" id="IPR000700">
    <property type="entry name" value="PAS-assoc_C"/>
</dbReference>
<dbReference type="Pfam" id="PF13426">
    <property type="entry name" value="PAS_9"/>
    <property type="match status" value="2"/>
</dbReference>
<dbReference type="SUPFAM" id="SSF55785">
    <property type="entry name" value="PYP-like sensor domain (PAS domain)"/>
    <property type="match status" value="3"/>
</dbReference>
<keyword evidence="10" id="KW-1185">Reference proteome</keyword>
<dbReference type="Gene3D" id="3.30.200.20">
    <property type="entry name" value="Phosphorylase Kinase, domain 1"/>
    <property type="match status" value="1"/>
</dbReference>
<keyword evidence="3 9" id="KW-0418">Kinase</keyword>
<dbReference type="PANTHER" id="PTHR43289:SF6">
    <property type="entry name" value="SERINE_THREONINE-PROTEIN KINASE NEKL-3"/>
    <property type="match status" value="1"/>
</dbReference>
<dbReference type="SMART" id="SM00220">
    <property type="entry name" value="S_TKc"/>
    <property type="match status" value="1"/>
</dbReference>
<protein>
    <submittedName>
        <fullName evidence="9">Serine/threonine-protein kinase PknD</fullName>
        <ecNumber evidence="9">2.7.11.1</ecNumber>
    </submittedName>
</protein>
<dbReference type="InterPro" id="IPR035965">
    <property type="entry name" value="PAS-like_dom_sf"/>
</dbReference>
<dbReference type="Gene3D" id="3.30.450.20">
    <property type="entry name" value="PAS domain"/>
    <property type="match status" value="3"/>
</dbReference>
<dbReference type="EMBL" id="CP036276">
    <property type="protein sequence ID" value="QDU47364.1"/>
    <property type="molecule type" value="Genomic_DNA"/>
</dbReference>
<name>A0A517ZY10_9PLAN</name>
<evidence type="ECO:0000313" key="10">
    <source>
        <dbReference type="Proteomes" id="UP000319383"/>
    </source>
</evidence>
<feature type="region of interest" description="Disordered" evidence="5">
    <location>
        <begin position="362"/>
        <end position="381"/>
    </location>
</feature>
<evidence type="ECO:0000256" key="1">
    <source>
        <dbReference type="ARBA" id="ARBA00022679"/>
    </source>
</evidence>
<dbReference type="CDD" id="cd14014">
    <property type="entry name" value="STKc_PknB_like"/>
    <property type="match status" value="1"/>
</dbReference>
<dbReference type="InterPro" id="IPR013655">
    <property type="entry name" value="PAS_fold_3"/>
</dbReference>
<dbReference type="CDD" id="cd00130">
    <property type="entry name" value="PAS"/>
    <property type="match status" value="3"/>
</dbReference>
<dbReference type="PROSITE" id="PS00108">
    <property type="entry name" value="PROTEIN_KINASE_ST"/>
    <property type="match status" value="1"/>
</dbReference>
<accession>A0A517ZY10</accession>
<feature type="domain" description="PAS" evidence="7">
    <location>
        <begin position="487"/>
        <end position="557"/>
    </location>
</feature>
<dbReference type="PANTHER" id="PTHR43289">
    <property type="entry name" value="MITOGEN-ACTIVATED PROTEIN KINASE KINASE KINASE 20-RELATED"/>
    <property type="match status" value="1"/>
</dbReference>
<dbReference type="KEGG" id="sdyn:Mal52_58930"/>
<dbReference type="GO" id="GO:0005524">
    <property type="term" value="F:ATP binding"/>
    <property type="evidence" value="ECO:0007669"/>
    <property type="project" value="UniProtKB-KW"/>
</dbReference>
<dbReference type="Proteomes" id="UP000319383">
    <property type="component" value="Chromosome"/>
</dbReference>
<feature type="domain" description="PAS" evidence="7">
    <location>
        <begin position="723"/>
        <end position="776"/>
    </location>
</feature>
<feature type="domain" description="PAC" evidence="8">
    <location>
        <begin position="679"/>
        <end position="729"/>
    </location>
</feature>
<dbReference type="InterPro" id="IPR011009">
    <property type="entry name" value="Kinase-like_dom_sf"/>
</dbReference>
<evidence type="ECO:0000313" key="9">
    <source>
        <dbReference type="EMBL" id="QDU47364.1"/>
    </source>
</evidence>
<feature type="domain" description="PAS" evidence="7">
    <location>
        <begin position="602"/>
        <end position="655"/>
    </location>
</feature>
<evidence type="ECO:0000256" key="3">
    <source>
        <dbReference type="ARBA" id="ARBA00022777"/>
    </source>
</evidence>
<gene>
    <name evidence="9" type="primary">pknD_4</name>
    <name evidence="9" type="ORF">Mal52_58930</name>
</gene>
<keyword evidence="2" id="KW-0547">Nucleotide-binding</keyword>
<dbReference type="AlphaFoldDB" id="A0A517ZY10"/>
<sequence length="844" mass="95155">MQAILDAVPDIADDGDRHYANVPKFSSLPTTSRAISPLLRESEPKSNVSNIENMSNSTTDRNLLFGLIAMQSDLIDMRQFVDACTLWGSRKESSLAEILVEQQWLLPEDREHVEYLLERRMKKAGGNVRKSLSAIPDDVKTALQSIGNRDIGKSLQAVQTDQRITTSVAITPPHRPDERITRRGLHSTGGIGHVWLAHDKLLDREIALKELKIDQSQSAINRERFFREAQITAQLTHPGTVPVFDYVDDGGRSFYTMKFVKGRTFTEVIADFHQWRRQNAKTGVSSQLVQLLTQFVSICHTIAYAHSQRVIHRDLKSENVLVGNFGEVVVLDWGLAKRLDDQEQLAETIPANPDATIIASERDPRHSSQTMQGDKLGTPAYMSPEQARGEVGMIDERTDIYGLAAILYEILVGDPPFLGKSIIEVLEHVIHDAPRPPSDCVDGIPAELERMCLKGLAKKRDDRQQSAEELAGEIQLWIAERAERKRTEQERERFFNLSLDLLTILDTSGRLTQTNPAWETVLGWTTAELEDKPVWELIDPLDHERATKNHARILSGEPLTQMEYRCICRDGGYRWILWNAKLIPGESSIYLVGRDITERKQTEQTFQNLLESAPDAMVVVNDNGTIVLVNAQLERLFGYPRDQLLGQPIETLVPEQFRAEHPAKVAAFIANPNARPMGAGLELYGERNDGTIFPVEISLSPVETEQGMLISCAIRNIEKRQKEQQRLQAILDSTPDAMVIVDRSRKIIMANQQVQRLFGFGPDELVGEEIEILVPQRYRPGHPSKFAAFAENPEFRPMGTNLELFGQRKDGSEFPVEISLSSFTSDDESFFISTIRDTTGRKRS</sequence>
<dbReference type="PROSITE" id="PS50113">
    <property type="entry name" value="PAC"/>
    <property type="match status" value="2"/>
</dbReference>